<dbReference type="InterPro" id="IPR008949">
    <property type="entry name" value="Isoprenoid_synthase_dom_sf"/>
</dbReference>
<dbReference type="InterPro" id="IPR036965">
    <property type="entry name" value="Terpene_synth_N_sf"/>
</dbReference>
<dbReference type="InterPro" id="IPR008930">
    <property type="entry name" value="Terpenoid_cyclase/PrenylTrfase"/>
</dbReference>
<evidence type="ECO:0000256" key="2">
    <source>
        <dbReference type="ARBA" id="ARBA00004721"/>
    </source>
</evidence>
<feature type="domain" description="Terpene synthase N-terminal" evidence="5">
    <location>
        <begin position="29"/>
        <end position="208"/>
    </location>
</feature>
<dbReference type="SUPFAM" id="SSF48239">
    <property type="entry name" value="Terpenoid cyclases/Protein prenyltransferases"/>
    <property type="match status" value="1"/>
</dbReference>
<dbReference type="FunFam" id="1.50.10.130:FF:000001">
    <property type="entry name" value="Isoprene synthase, chloroplastic"/>
    <property type="match status" value="1"/>
</dbReference>
<reference evidence="7" key="1">
    <citation type="submission" date="2018-01" db="EMBL/GenBank/DDBJ databases">
        <authorList>
            <person name="Mao J.F."/>
        </authorList>
    </citation>
    <scope>NUCLEOTIDE SEQUENCE</scope>
    <source>
        <strain evidence="7">Huo1</strain>
        <tissue evidence="7">Leaf</tissue>
    </source>
</reference>
<keyword evidence="3" id="KW-0479">Metal-binding</keyword>
<dbReference type="Gene3D" id="1.10.600.10">
    <property type="entry name" value="Farnesyl Diphosphate Synthase"/>
    <property type="match status" value="1"/>
</dbReference>
<dbReference type="AlphaFoldDB" id="A0A8X8XM66"/>
<feature type="domain" description="Terpene synthase metal-binding" evidence="6">
    <location>
        <begin position="267"/>
        <end position="342"/>
    </location>
</feature>
<dbReference type="Pfam" id="PF01397">
    <property type="entry name" value="Terpene_synth"/>
    <property type="match status" value="1"/>
</dbReference>
<sequence>MEICSLPVPTKNGKSLDEIRKSAKFHPSIWGDFFLKYNSDNTKFTDAEQEELTKHKETVRKLLAQTPDDSTYKLELIDLIQRLGVEYHFEKEIEESLKYIHDNSRHQISKDSDDLRTVALRFHLLRQQGYNVPCDVFQKFTDKEGNYVASLENNVEGLLNLYEAAHLGTRGEDILDRALEFCSTHLHASVLLNEMSNVYLSKRVNEALVVNMPVRKTLTRYGARKFISMYQEAESRNEILLNFAKLDFNRVLMMHQRELSDLTRWWKKFDVASKMPYARDRIVELFLWMMGVFFEPCYAKARSIIVRSTSIISMIDDTYEYATLDELQVLTDAIQSLDVVVVDGEFQLPFLLNPNKHINQILTPKLRIPQARAPISLSIIQNRFSISKPAPIRIVSAISLINVSLSSQVMELEWLKIFSVKLTEFPEDSCKESINRDVWSVRMDWKSRSQIDGDLVEISDYRKFFRAWRQQFHRCAIFVEQEEDCTEKRERVTPIISSTIVVAGIWGDCGINL</sequence>
<evidence type="ECO:0000256" key="1">
    <source>
        <dbReference type="ARBA" id="ARBA00001946"/>
    </source>
</evidence>
<dbReference type="EMBL" id="PNBA02000008">
    <property type="protein sequence ID" value="KAG6416970.1"/>
    <property type="molecule type" value="Genomic_DNA"/>
</dbReference>
<dbReference type="InterPro" id="IPR005630">
    <property type="entry name" value="Terpene_synthase_metal-bd"/>
</dbReference>
<reference evidence="7" key="2">
    <citation type="submission" date="2020-08" db="EMBL/GenBank/DDBJ databases">
        <title>Plant Genome Project.</title>
        <authorList>
            <person name="Zhang R.-G."/>
        </authorList>
    </citation>
    <scope>NUCLEOTIDE SEQUENCE</scope>
    <source>
        <strain evidence="7">Huo1</strain>
        <tissue evidence="7">Leaf</tissue>
    </source>
</reference>
<organism evidence="7">
    <name type="scientific">Salvia splendens</name>
    <name type="common">Scarlet sage</name>
    <dbReference type="NCBI Taxonomy" id="180675"/>
    <lineage>
        <taxon>Eukaryota</taxon>
        <taxon>Viridiplantae</taxon>
        <taxon>Streptophyta</taxon>
        <taxon>Embryophyta</taxon>
        <taxon>Tracheophyta</taxon>
        <taxon>Spermatophyta</taxon>
        <taxon>Magnoliopsida</taxon>
        <taxon>eudicotyledons</taxon>
        <taxon>Gunneridae</taxon>
        <taxon>Pentapetalae</taxon>
        <taxon>asterids</taxon>
        <taxon>lamiids</taxon>
        <taxon>Lamiales</taxon>
        <taxon>Lamiaceae</taxon>
        <taxon>Nepetoideae</taxon>
        <taxon>Mentheae</taxon>
        <taxon>Salviinae</taxon>
        <taxon>Salvia</taxon>
        <taxon>Salvia subgen. Calosphace</taxon>
        <taxon>core Calosphace</taxon>
    </lineage>
</organism>
<name>A0A8X8XM66_SALSN</name>
<dbReference type="SUPFAM" id="SSF48576">
    <property type="entry name" value="Terpenoid synthases"/>
    <property type="match status" value="1"/>
</dbReference>
<evidence type="ECO:0000259" key="5">
    <source>
        <dbReference type="Pfam" id="PF01397"/>
    </source>
</evidence>
<dbReference type="GO" id="GO:0000287">
    <property type="term" value="F:magnesium ion binding"/>
    <property type="evidence" value="ECO:0007669"/>
    <property type="project" value="InterPro"/>
</dbReference>
<keyword evidence="8" id="KW-1185">Reference proteome</keyword>
<dbReference type="InterPro" id="IPR001906">
    <property type="entry name" value="Terpene_synth_N"/>
</dbReference>
<dbReference type="InterPro" id="IPR050148">
    <property type="entry name" value="Terpene_synthase-like"/>
</dbReference>
<evidence type="ECO:0000259" key="6">
    <source>
        <dbReference type="Pfam" id="PF03936"/>
    </source>
</evidence>
<dbReference type="PANTHER" id="PTHR31225:SF221">
    <property type="entry name" value="(-)-GERMACRENE D SYNTHASE"/>
    <property type="match status" value="1"/>
</dbReference>
<evidence type="ECO:0000313" key="7">
    <source>
        <dbReference type="EMBL" id="KAG6416970.1"/>
    </source>
</evidence>
<dbReference type="PANTHER" id="PTHR31225">
    <property type="entry name" value="OS04G0344100 PROTEIN-RELATED"/>
    <property type="match status" value="1"/>
</dbReference>
<dbReference type="Proteomes" id="UP000298416">
    <property type="component" value="Unassembled WGS sequence"/>
</dbReference>
<evidence type="ECO:0000256" key="4">
    <source>
        <dbReference type="ARBA" id="ARBA00023239"/>
    </source>
</evidence>
<comment type="caution">
    <text evidence="7">The sequence shown here is derived from an EMBL/GenBank/DDBJ whole genome shotgun (WGS) entry which is preliminary data.</text>
</comment>
<dbReference type="GO" id="GO:0010333">
    <property type="term" value="F:terpene synthase activity"/>
    <property type="evidence" value="ECO:0007669"/>
    <property type="project" value="InterPro"/>
</dbReference>
<proteinExistence type="predicted"/>
<comment type="pathway">
    <text evidence="2">Secondary metabolite biosynthesis; terpenoid biosynthesis.</text>
</comment>
<comment type="cofactor">
    <cofactor evidence="1">
        <name>Mg(2+)</name>
        <dbReference type="ChEBI" id="CHEBI:18420"/>
    </cofactor>
</comment>
<dbReference type="Gene3D" id="1.50.10.130">
    <property type="entry name" value="Terpene synthase, N-terminal domain"/>
    <property type="match status" value="1"/>
</dbReference>
<evidence type="ECO:0000313" key="8">
    <source>
        <dbReference type="Proteomes" id="UP000298416"/>
    </source>
</evidence>
<protein>
    <submittedName>
        <fullName evidence="7">Uncharacterized protein</fullName>
    </submittedName>
</protein>
<gene>
    <name evidence="7" type="ORF">SASPL_124411</name>
</gene>
<evidence type="ECO:0000256" key="3">
    <source>
        <dbReference type="ARBA" id="ARBA00022723"/>
    </source>
</evidence>
<accession>A0A8X8XM66</accession>
<keyword evidence="4" id="KW-0456">Lyase</keyword>
<dbReference type="Pfam" id="PF03936">
    <property type="entry name" value="Terpene_synth_C"/>
    <property type="match status" value="1"/>
</dbReference>
<dbReference type="GO" id="GO:0016114">
    <property type="term" value="P:terpenoid biosynthetic process"/>
    <property type="evidence" value="ECO:0007669"/>
    <property type="project" value="InterPro"/>
</dbReference>